<protein>
    <recommendedName>
        <fullName evidence="3">Lipoprotein</fullName>
    </recommendedName>
</protein>
<accession>A0ABX7CLC2</accession>
<proteinExistence type="predicted"/>
<organism evidence="1 2">
    <name type="scientific">Sphingobacterium multivorum</name>
    <dbReference type="NCBI Taxonomy" id="28454"/>
    <lineage>
        <taxon>Bacteria</taxon>
        <taxon>Pseudomonadati</taxon>
        <taxon>Bacteroidota</taxon>
        <taxon>Sphingobacteriia</taxon>
        <taxon>Sphingobacteriales</taxon>
        <taxon>Sphingobacteriaceae</taxon>
        <taxon>Sphingobacterium</taxon>
    </lineage>
</organism>
<gene>
    <name evidence="1" type="ORF">I6I98_17900</name>
</gene>
<evidence type="ECO:0000313" key="2">
    <source>
        <dbReference type="Proteomes" id="UP000595498"/>
    </source>
</evidence>
<reference evidence="1 2" key="1">
    <citation type="submission" date="2021-01" db="EMBL/GenBank/DDBJ databases">
        <title>FDA dAtabase for Regulatory Grade micrObial Sequences (FDA-ARGOS): Supporting development and validation of Infectious Disease Dx tests.</title>
        <authorList>
            <person name="Sproer C."/>
            <person name="Gronow S."/>
            <person name="Severitt S."/>
            <person name="Schroder I."/>
            <person name="Tallon L."/>
            <person name="Sadzewicz L."/>
            <person name="Zhao X."/>
            <person name="Boylan J."/>
            <person name="Ott S."/>
            <person name="Bowen H."/>
            <person name="Vavikolanu K."/>
            <person name="Mehta A."/>
            <person name="Aluvathingal J."/>
            <person name="Nadendla S."/>
            <person name="Lowell S."/>
            <person name="Myers T."/>
            <person name="Yan Y."/>
            <person name="Sichtig H."/>
        </authorList>
    </citation>
    <scope>NUCLEOTIDE SEQUENCE [LARGE SCALE GENOMIC DNA]</scope>
    <source>
        <strain evidence="1 2">FDAARGOS_1141</strain>
    </source>
</reference>
<keyword evidence="2" id="KW-1185">Reference proteome</keyword>
<name>A0ABX7CLC2_SPHMU</name>
<sequence>MKKKTINSLYVYFFGVMFIVYGCSGNEICINLIEQSIVTVEGGDIRRFEIDVNDTIYYFHLKEDIRHQNAVDLRNVYKSNRLDEVFPSRKKAVFLLRPKTKYTFTNSTVYDASAMTIQFYTDSLGNLNCADNRRICK</sequence>
<dbReference type="Proteomes" id="UP000595498">
    <property type="component" value="Chromosome"/>
</dbReference>
<evidence type="ECO:0000313" key="1">
    <source>
        <dbReference type="EMBL" id="QQT52135.1"/>
    </source>
</evidence>
<dbReference type="EMBL" id="CP068224">
    <property type="protein sequence ID" value="QQT52135.1"/>
    <property type="molecule type" value="Genomic_DNA"/>
</dbReference>
<dbReference type="PROSITE" id="PS51257">
    <property type="entry name" value="PROKAR_LIPOPROTEIN"/>
    <property type="match status" value="1"/>
</dbReference>
<evidence type="ECO:0008006" key="3">
    <source>
        <dbReference type="Google" id="ProtNLM"/>
    </source>
</evidence>